<organism evidence="1 2">
    <name type="scientific">Ixodes persulcatus</name>
    <name type="common">Taiga tick</name>
    <dbReference type="NCBI Taxonomy" id="34615"/>
    <lineage>
        <taxon>Eukaryota</taxon>
        <taxon>Metazoa</taxon>
        <taxon>Ecdysozoa</taxon>
        <taxon>Arthropoda</taxon>
        <taxon>Chelicerata</taxon>
        <taxon>Arachnida</taxon>
        <taxon>Acari</taxon>
        <taxon>Parasitiformes</taxon>
        <taxon>Ixodida</taxon>
        <taxon>Ixodoidea</taxon>
        <taxon>Ixodidae</taxon>
        <taxon>Ixodinae</taxon>
        <taxon>Ixodes</taxon>
    </lineage>
</organism>
<gene>
    <name evidence="1" type="ORF">HPB47_028013</name>
</gene>
<reference evidence="1 2" key="1">
    <citation type="journal article" date="2020" name="Cell">
        <title>Large-Scale Comparative Analyses of Tick Genomes Elucidate Their Genetic Diversity and Vector Capacities.</title>
        <authorList>
            <consortium name="Tick Genome and Microbiome Consortium (TIGMIC)"/>
            <person name="Jia N."/>
            <person name="Wang J."/>
            <person name="Shi W."/>
            <person name="Du L."/>
            <person name="Sun Y."/>
            <person name="Zhan W."/>
            <person name="Jiang J.F."/>
            <person name="Wang Q."/>
            <person name="Zhang B."/>
            <person name="Ji P."/>
            <person name="Bell-Sakyi L."/>
            <person name="Cui X.M."/>
            <person name="Yuan T.T."/>
            <person name="Jiang B.G."/>
            <person name="Yang W.F."/>
            <person name="Lam T.T."/>
            <person name="Chang Q.C."/>
            <person name="Ding S.J."/>
            <person name="Wang X.J."/>
            <person name="Zhu J.G."/>
            <person name="Ruan X.D."/>
            <person name="Zhao L."/>
            <person name="Wei J.T."/>
            <person name="Ye R.Z."/>
            <person name="Que T.C."/>
            <person name="Du C.H."/>
            <person name="Zhou Y.H."/>
            <person name="Cheng J.X."/>
            <person name="Dai P.F."/>
            <person name="Guo W.B."/>
            <person name="Han X.H."/>
            <person name="Huang E.J."/>
            <person name="Li L.F."/>
            <person name="Wei W."/>
            <person name="Gao Y.C."/>
            <person name="Liu J.Z."/>
            <person name="Shao H.Z."/>
            <person name="Wang X."/>
            <person name="Wang C.C."/>
            <person name="Yang T.C."/>
            <person name="Huo Q.B."/>
            <person name="Li W."/>
            <person name="Chen H.Y."/>
            <person name="Chen S.E."/>
            <person name="Zhou L.G."/>
            <person name="Ni X.B."/>
            <person name="Tian J.H."/>
            <person name="Sheng Y."/>
            <person name="Liu T."/>
            <person name="Pan Y.S."/>
            <person name="Xia L.Y."/>
            <person name="Li J."/>
            <person name="Zhao F."/>
            <person name="Cao W.C."/>
        </authorList>
    </citation>
    <scope>NUCLEOTIDE SEQUENCE [LARGE SCALE GENOMIC DNA]</scope>
    <source>
        <strain evidence="1">Iper-2018</strain>
    </source>
</reference>
<proteinExistence type="predicted"/>
<evidence type="ECO:0000313" key="2">
    <source>
        <dbReference type="Proteomes" id="UP000805193"/>
    </source>
</evidence>
<accession>A0AC60PWS8</accession>
<keyword evidence="2" id="KW-1185">Reference proteome</keyword>
<sequence length="206" mass="23530">MFVETDRLVTTLLEDNEPSRQEETPSVRAEDTFSCGDCDSVFSSWYFLERHREMTHRERSSRYRCTLCPYSSYKRDSVVKHERVHTGEKPFVCGACGKAFTQQSSLNVHKRAHTGERPHGCTECGITFPKKSDLIRHARTHSGSKAYSCDLCAFRTSDSSSVKKHVIAMHTKEFPHTCERCGKGFVAPYALRAHLAEKHAHEDQED</sequence>
<protein>
    <submittedName>
        <fullName evidence="1">Uncharacterized protein</fullName>
    </submittedName>
</protein>
<dbReference type="EMBL" id="JABSTQ010009937">
    <property type="protein sequence ID" value="KAG0424792.1"/>
    <property type="molecule type" value="Genomic_DNA"/>
</dbReference>
<evidence type="ECO:0000313" key="1">
    <source>
        <dbReference type="EMBL" id="KAG0424792.1"/>
    </source>
</evidence>
<dbReference type="Proteomes" id="UP000805193">
    <property type="component" value="Unassembled WGS sequence"/>
</dbReference>
<comment type="caution">
    <text evidence="1">The sequence shown here is derived from an EMBL/GenBank/DDBJ whole genome shotgun (WGS) entry which is preliminary data.</text>
</comment>
<name>A0AC60PWS8_IXOPE</name>